<evidence type="ECO:0000313" key="2">
    <source>
        <dbReference type="EMBL" id="JAP92730.1"/>
    </source>
</evidence>
<gene>
    <name evidence="2" type="ORF">TPC1_15226</name>
</gene>
<evidence type="ECO:0000256" key="1">
    <source>
        <dbReference type="ARBA" id="ARBA00022741"/>
    </source>
</evidence>
<dbReference type="AlphaFoldDB" id="A0A146K7B8"/>
<dbReference type="NCBIfam" id="TIGR00231">
    <property type="entry name" value="small_GTP"/>
    <property type="match status" value="1"/>
</dbReference>
<feature type="non-terminal residue" evidence="2">
    <location>
        <position position="1"/>
    </location>
</feature>
<dbReference type="InterPro" id="IPR001806">
    <property type="entry name" value="Small_GTPase"/>
</dbReference>
<dbReference type="FunFam" id="3.40.50.300:FF:000808">
    <property type="entry name" value="Small GTP-binding protein, putative"/>
    <property type="match status" value="1"/>
</dbReference>
<dbReference type="SUPFAM" id="SSF52540">
    <property type="entry name" value="P-loop containing nucleoside triphosphate hydrolases"/>
    <property type="match status" value="1"/>
</dbReference>
<dbReference type="PRINTS" id="PR00449">
    <property type="entry name" value="RASTRNSFRMNG"/>
</dbReference>
<reference evidence="2" key="1">
    <citation type="submission" date="2015-07" db="EMBL/GenBank/DDBJ databases">
        <title>Adaptation to a free-living lifestyle via gene acquisitions in the diplomonad Trepomonas sp. PC1.</title>
        <authorList>
            <person name="Xu F."/>
            <person name="Jerlstrom-Hultqvist J."/>
            <person name="Kolisko M."/>
            <person name="Simpson A.G.B."/>
            <person name="Roger A.J."/>
            <person name="Svard S.G."/>
            <person name="Andersson J.O."/>
        </authorList>
    </citation>
    <scope>NUCLEOTIDE SEQUENCE</scope>
    <source>
        <strain evidence="2">PC1</strain>
    </source>
</reference>
<sequence>KIILLGESGCGKSCIASRFDRDMFSSDTVSTVSAQHFRKDIYYQDQKVELQLWDTAGQERYKAITKTYYRSAHFAVIVFDLTRIDTLKEALNWMKEIKLNTGVKTIMYLVGNKCDLPHTDFTEEIQELKSQFKFFYLKISAKTKENINLLLDSICKDYVKDKINISIPDYTIIQTIDIPAKQSNQKINKFCC</sequence>
<name>A0A146K7B8_9EUKA</name>
<dbReference type="Gene3D" id="3.40.50.300">
    <property type="entry name" value="P-loop containing nucleotide triphosphate hydrolases"/>
    <property type="match status" value="1"/>
</dbReference>
<dbReference type="Pfam" id="PF00071">
    <property type="entry name" value="Ras"/>
    <property type="match status" value="1"/>
</dbReference>
<dbReference type="PANTHER" id="PTHR47978">
    <property type="match status" value="1"/>
</dbReference>
<dbReference type="PROSITE" id="PS51419">
    <property type="entry name" value="RAB"/>
    <property type="match status" value="1"/>
</dbReference>
<dbReference type="GO" id="GO:0003924">
    <property type="term" value="F:GTPase activity"/>
    <property type="evidence" value="ECO:0007669"/>
    <property type="project" value="InterPro"/>
</dbReference>
<dbReference type="CDD" id="cd00154">
    <property type="entry name" value="Rab"/>
    <property type="match status" value="1"/>
</dbReference>
<protein>
    <submittedName>
        <fullName evidence="2">Rab-like protein</fullName>
    </submittedName>
</protein>
<dbReference type="SMART" id="SM00174">
    <property type="entry name" value="RHO"/>
    <property type="match status" value="1"/>
</dbReference>
<dbReference type="SMART" id="SM00175">
    <property type="entry name" value="RAB"/>
    <property type="match status" value="1"/>
</dbReference>
<keyword evidence="1" id="KW-0547">Nucleotide-binding</keyword>
<dbReference type="InterPro" id="IPR005225">
    <property type="entry name" value="Small_GTP-bd"/>
</dbReference>
<dbReference type="PROSITE" id="PS51421">
    <property type="entry name" value="RAS"/>
    <property type="match status" value="1"/>
</dbReference>
<dbReference type="SMART" id="SM00173">
    <property type="entry name" value="RAS"/>
    <property type="match status" value="1"/>
</dbReference>
<dbReference type="GO" id="GO:0005525">
    <property type="term" value="F:GTP binding"/>
    <property type="evidence" value="ECO:0007669"/>
    <property type="project" value="InterPro"/>
</dbReference>
<accession>A0A146K7B8</accession>
<dbReference type="EMBL" id="GDID01003876">
    <property type="protein sequence ID" value="JAP92730.1"/>
    <property type="molecule type" value="Transcribed_RNA"/>
</dbReference>
<dbReference type="InterPro" id="IPR027417">
    <property type="entry name" value="P-loop_NTPase"/>
</dbReference>
<proteinExistence type="predicted"/>
<organism evidence="2">
    <name type="scientific">Trepomonas sp. PC1</name>
    <dbReference type="NCBI Taxonomy" id="1076344"/>
    <lineage>
        <taxon>Eukaryota</taxon>
        <taxon>Metamonada</taxon>
        <taxon>Diplomonadida</taxon>
        <taxon>Hexamitidae</taxon>
        <taxon>Hexamitinae</taxon>
        <taxon>Trepomonas</taxon>
    </lineage>
</organism>